<evidence type="ECO:0000313" key="2">
    <source>
        <dbReference type="Proteomes" id="UP001345219"/>
    </source>
</evidence>
<accession>A0AAN7PM74</accession>
<comment type="caution">
    <text evidence="1">The sequence shown here is derived from an EMBL/GenBank/DDBJ whole genome shotgun (WGS) entry which is preliminary data.</text>
</comment>
<reference evidence="1 2" key="1">
    <citation type="journal article" date="2023" name="Hortic Res">
        <title>Pangenome of water caltrop reveals structural variations and asymmetric subgenome divergence after allopolyploidization.</title>
        <authorList>
            <person name="Zhang X."/>
            <person name="Chen Y."/>
            <person name="Wang L."/>
            <person name="Yuan Y."/>
            <person name="Fang M."/>
            <person name="Shi L."/>
            <person name="Lu R."/>
            <person name="Comes H.P."/>
            <person name="Ma Y."/>
            <person name="Chen Y."/>
            <person name="Huang G."/>
            <person name="Zhou Y."/>
            <person name="Zheng Z."/>
            <person name="Qiu Y."/>
        </authorList>
    </citation>
    <scope>NUCLEOTIDE SEQUENCE [LARGE SCALE GENOMIC DNA]</scope>
    <source>
        <tissue evidence="1">Roots</tissue>
    </source>
</reference>
<gene>
    <name evidence="1" type="ORF">SAY87_004355</name>
</gene>
<protein>
    <submittedName>
        <fullName evidence="1">Uncharacterized protein</fullName>
    </submittedName>
</protein>
<keyword evidence="2" id="KW-1185">Reference proteome</keyword>
<dbReference type="EMBL" id="JAXIOK010000017">
    <property type="protein sequence ID" value="KAK4750873.1"/>
    <property type="molecule type" value="Genomic_DNA"/>
</dbReference>
<organism evidence="1 2">
    <name type="scientific">Trapa incisa</name>
    <dbReference type="NCBI Taxonomy" id="236973"/>
    <lineage>
        <taxon>Eukaryota</taxon>
        <taxon>Viridiplantae</taxon>
        <taxon>Streptophyta</taxon>
        <taxon>Embryophyta</taxon>
        <taxon>Tracheophyta</taxon>
        <taxon>Spermatophyta</taxon>
        <taxon>Magnoliopsida</taxon>
        <taxon>eudicotyledons</taxon>
        <taxon>Gunneridae</taxon>
        <taxon>Pentapetalae</taxon>
        <taxon>rosids</taxon>
        <taxon>malvids</taxon>
        <taxon>Myrtales</taxon>
        <taxon>Lythraceae</taxon>
        <taxon>Trapa</taxon>
    </lineage>
</organism>
<evidence type="ECO:0000313" key="1">
    <source>
        <dbReference type="EMBL" id="KAK4750873.1"/>
    </source>
</evidence>
<dbReference type="AlphaFoldDB" id="A0AAN7PM74"/>
<proteinExistence type="predicted"/>
<dbReference type="Proteomes" id="UP001345219">
    <property type="component" value="Chromosome 4"/>
</dbReference>
<sequence length="109" mass="12127">MLLSVCRSLGGCILICYLLLSIDLRQFKALVLVNVLSFRLNIFFPEPQPPSPALHPTIHCLSSPSNPHPRTRTPMEKQFETLRLGFGRADIEAAIKTPADSKLALGIFR</sequence>
<name>A0AAN7PM74_9MYRT</name>